<evidence type="ECO:0000256" key="10">
    <source>
        <dbReference type="PROSITE-ProRule" id="PRU01384"/>
    </source>
</evidence>
<dbReference type="GO" id="GO:0005694">
    <property type="term" value="C:chromosome"/>
    <property type="evidence" value="ECO:0007669"/>
    <property type="project" value="InterPro"/>
</dbReference>
<dbReference type="InterPro" id="IPR006691">
    <property type="entry name" value="GyrA/parC_rep"/>
</dbReference>
<comment type="subunit">
    <text evidence="8">Heterotetramer composed of ParC and ParE.</text>
</comment>
<keyword evidence="4 9" id="KW-0067">ATP-binding</keyword>
<dbReference type="Gene3D" id="3.90.199.10">
    <property type="entry name" value="Topoisomerase II, domain 5"/>
    <property type="match status" value="1"/>
</dbReference>
<comment type="caution">
    <text evidence="12">The sequence shown here is derived from an EMBL/GenBank/DDBJ whole genome shotgun (WGS) entry which is preliminary data.</text>
</comment>
<dbReference type="EMBL" id="DNZF01000233">
    <property type="protein sequence ID" value="HBK54418.1"/>
    <property type="molecule type" value="Genomic_DNA"/>
</dbReference>
<dbReference type="FunFam" id="3.30.1360.40:FF:000002">
    <property type="entry name" value="DNA gyrase subunit A"/>
    <property type="match status" value="1"/>
</dbReference>
<dbReference type="GO" id="GO:0005737">
    <property type="term" value="C:cytoplasm"/>
    <property type="evidence" value="ECO:0007669"/>
    <property type="project" value="UniProtKB-SubCell"/>
</dbReference>
<dbReference type="InterPro" id="IPR013760">
    <property type="entry name" value="Topo_IIA-like_dom_sf"/>
</dbReference>
<evidence type="ECO:0000256" key="1">
    <source>
        <dbReference type="ARBA" id="ARBA00000185"/>
    </source>
</evidence>
<dbReference type="NCBIfam" id="TIGR01063">
    <property type="entry name" value="gyrA"/>
    <property type="match status" value="1"/>
</dbReference>
<dbReference type="NCBIfam" id="NF004043">
    <property type="entry name" value="PRK05560.1"/>
    <property type="match status" value="1"/>
</dbReference>
<name>A0A354YYK0_9FIRM</name>
<dbReference type="PANTHER" id="PTHR43493">
    <property type="entry name" value="DNA GYRASE/TOPOISOMERASE SUBUNIT A"/>
    <property type="match status" value="1"/>
</dbReference>
<comment type="miscellaneous">
    <text evidence="9">Few gyrases are as efficient as E.coli at forming negative supercoils. Not all organisms have 2 type II topoisomerases; in organisms with a single type II topoisomerase this enzyme also has to decatenate newly replicated chromosomes.</text>
</comment>
<dbReference type="GO" id="GO:0003677">
    <property type="term" value="F:DNA binding"/>
    <property type="evidence" value="ECO:0007669"/>
    <property type="project" value="UniProtKB-UniRule"/>
</dbReference>
<keyword evidence="3 9" id="KW-0547">Nucleotide-binding</keyword>
<dbReference type="STRING" id="378794.GCA_001570625_00362"/>
<accession>A0A354YYK0</accession>
<evidence type="ECO:0000256" key="2">
    <source>
        <dbReference type="ARBA" id="ARBA00008263"/>
    </source>
</evidence>
<evidence type="ECO:0000256" key="6">
    <source>
        <dbReference type="ARBA" id="ARBA00023125"/>
    </source>
</evidence>
<evidence type="ECO:0000256" key="3">
    <source>
        <dbReference type="ARBA" id="ARBA00022741"/>
    </source>
</evidence>
<keyword evidence="5 9" id="KW-0799">Topoisomerase</keyword>
<organism evidence="12 13">
    <name type="scientific">Syntrophomonas wolfei</name>
    <dbReference type="NCBI Taxonomy" id="863"/>
    <lineage>
        <taxon>Bacteria</taxon>
        <taxon>Bacillati</taxon>
        <taxon>Bacillota</taxon>
        <taxon>Clostridia</taxon>
        <taxon>Eubacteriales</taxon>
        <taxon>Syntrophomonadaceae</taxon>
        <taxon>Syntrophomonas</taxon>
    </lineage>
</organism>
<comment type="subunit">
    <text evidence="9">Heterotetramer, composed of two GyrA and two GyrB chains. In the heterotetramer, GyrA contains the active site tyrosine that forms a transient covalent intermediate with DNA, while GyrB binds cofactors and catalyzes ATP hydrolysis.</text>
</comment>
<dbReference type="Gene3D" id="2.120.10.90">
    <property type="entry name" value="DNA gyrase/topoisomerase IV, subunit A, C-terminal"/>
    <property type="match status" value="1"/>
</dbReference>
<comment type="function">
    <text evidence="9">A type II topoisomerase that negatively supercoils closed circular double-stranded (ds) DNA in an ATP-dependent manner to modulate DNA topology and maintain chromosomes in an underwound state. Negative supercoiling favors strand separation, and DNA replication, transcription, recombination and repair, all of which involve strand separation. Also able to catalyze the interconversion of other topological isomers of dsDNA rings, including catenanes and knotted rings. Type II topoisomerases break and join 2 DNA strands simultaneously in an ATP-dependent manner.</text>
</comment>
<dbReference type="Gene3D" id="3.30.1360.40">
    <property type="match status" value="1"/>
</dbReference>
<dbReference type="SUPFAM" id="SSF56719">
    <property type="entry name" value="Type II DNA topoisomerase"/>
    <property type="match status" value="1"/>
</dbReference>
<dbReference type="HAMAP" id="MF_01897">
    <property type="entry name" value="GyrA"/>
    <property type="match status" value="1"/>
</dbReference>
<dbReference type="Pfam" id="PF03989">
    <property type="entry name" value="DNA_gyraseA_C"/>
    <property type="match status" value="6"/>
</dbReference>
<comment type="subcellular location">
    <subcellularLocation>
        <location evidence="9">Cytoplasm</location>
    </subcellularLocation>
</comment>
<keyword evidence="7 9" id="KW-0413">Isomerase</keyword>
<evidence type="ECO:0000256" key="9">
    <source>
        <dbReference type="HAMAP-Rule" id="MF_01897"/>
    </source>
</evidence>
<evidence type="ECO:0000256" key="4">
    <source>
        <dbReference type="ARBA" id="ARBA00022840"/>
    </source>
</evidence>
<dbReference type="GO" id="GO:0034335">
    <property type="term" value="F:DNA negative supercoiling activity"/>
    <property type="evidence" value="ECO:0007669"/>
    <property type="project" value="UniProtKB-ARBA"/>
</dbReference>
<dbReference type="RefSeq" id="WP_061212944.1">
    <property type="nucleotide sequence ID" value="NZ_DHSN01000024.1"/>
</dbReference>
<dbReference type="AlphaFoldDB" id="A0A354YYK0"/>
<dbReference type="FunFam" id="1.10.268.10:FF:000001">
    <property type="entry name" value="DNA gyrase subunit A"/>
    <property type="match status" value="1"/>
</dbReference>
<dbReference type="FunFam" id="3.90.199.10:FF:000001">
    <property type="entry name" value="DNA gyrase subunit A"/>
    <property type="match status" value="1"/>
</dbReference>
<evidence type="ECO:0000256" key="5">
    <source>
        <dbReference type="ARBA" id="ARBA00023029"/>
    </source>
</evidence>
<keyword evidence="6 9" id="KW-0238">DNA-binding</keyword>
<evidence type="ECO:0000313" key="13">
    <source>
        <dbReference type="Proteomes" id="UP000263273"/>
    </source>
</evidence>
<dbReference type="CDD" id="cd00187">
    <property type="entry name" value="TOP4c"/>
    <property type="match status" value="1"/>
</dbReference>
<evidence type="ECO:0000256" key="7">
    <source>
        <dbReference type="ARBA" id="ARBA00023235"/>
    </source>
</evidence>
<comment type="catalytic activity">
    <reaction evidence="1 9 10">
        <text>ATP-dependent breakage, passage and rejoining of double-stranded DNA.</text>
        <dbReference type="EC" id="5.6.2.2"/>
    </reaction>
</comment>
<sequence>MAQDSLFEKVIPIDIEKEVKKSFLEYSMSVIVSRALPDVRDGLKPVHRRILYALHEQGMTHDKPHKKSANIVGEVMGKYHPHGDAAIYQTIVKLAQEFAMRYPLVDGHGNFGSVDGDAAAAMRYTESRMSRIAAELLKDIDKDTVDWRPNYDESREEPQVLPARIPNLLINGSAGIAVGMATNIPPHNLREIIKGIKEYIDNPDITIEELMQSIPGPDFPTGGILEARGIRQAYETGRGTIRTRARYEIEEKKSGKFSIVVSEIPYQVNKARLVEKIAELVRDKKVEGIVDLRDESDRKGIRIVIELRKDVNVNVVLNKLFRHTQMEDTFGIIMLSLVNGEPRILNLKEMIKYYVEHRQEVINRRTIYELNLAKNRKHILEGLKIALDNLDEIIDLIRKSRDRENARGELQSRFNLSEIQANAILDMRLVQLTGLERSKVENEYEEVLLRIADYEDILARPERVLAMIKEDLDDIEKRYGDNRRTEISQEESSYEEEDFIDDHEVVITLSNRGYVKRQPLDTYRSQKRGGKGVSATTIRAEDFAHDVLVTSALATLLFFTNQGRVFTTRAFQIPESTRQAKGMPLVNFLELRPGEKVTTIVGAREFNREHHLLMVTKKGIIKKTALKAFQNVRKTGLIAVNLREGDELVGVIRVRTGSKVMIANSRGISIMFDEKQVRSMGRTAAGVKAIDLSKDDYVVGLDRYREGADVLLVTEKGYGKRTALSEFKLQNRGGKGLKAIEITRKNGKLVAFQIVSKEDELVILTSEGNIIRLEVEDISQQKRYSRGVLLMRLPEEDRIVGVARFKIEKEED</sequence>
<feature type="domain" description="Topo IIA-type catalytic" evidence="11">
    <location>
        <begin position="36"/>
        <end position="499"/>
    </location>
</feature>
<dbReference type="SMART" id="SM00434">
    <property type="entry name" value="TOP4c"/>
    <property type="match status" value="1"/>
</dbReference>
<dbReference type="InterPro" id="IPR050220">
    <property type="entry name" value="Type_II_DNA_Topoisomerases"/>
</dbReference>
<feature type="active site" description="O-(5'-phospho-DNA)-tyrosine intermediate" evidence="9 10">
    <location>
        <position position="124"/>
    </location>
</feature>
<dbReference type="EC" id="5.6.2.2" evidence="9"/>
<dbReference type="Pfam" id="PF00521">
    <property type="entry name" value="DNA_topoisoIV"/>
    <property type="match status" value="1"/>
</dbReference>
<dbReference type="InterPro" id="IPR013758">
    <property type="entry name" value="Topo_IIA_A/C_ab"/>
</dbReference>
<dbReference type="InterPro" id="IPR013757">
    <property type="entry name" value="Topo_IIA_A_a_sf"/>
</dbReference>
<dbReference type="InterPro" id="IPR035516">
    <property type="entry name" value="Gyrase/topoIV_suA_C"/>
</dbReference>
<evidence type="ECO:0000256" key="8">
    <source>
        <dbReference type="ARBA" id="ARBA00063644"/>
    </source>
</evidence>
<dbReference type="GO" id="GO:0009330">
    <property type="term" value="C:DNA topoisomerase type II (double strand cut, ATP-hydrolyzing) complex"/>
    <property type="evidence" value="ECO:0007669"/>
    <property type="project" value="TreeGrafter"/>
</dbReference>
<dbReference type="Gene3D" id="1.10.268.10">
    <property type="entry name" value="Topoisomerase, domain 3"/>
    <property type="match status" value="1"/>
</dbReference>
<dbReference type="NCBIfam" id="NF004044">
    <property type="entry name" value="PRK05561.1"/>
    <property type="match status" value="1"/>
</dbReference>
<evidence type="ECO:0000259" key="11">
    <source>
        <dbReference type="PROSITE" id="PS52040"/>
    </source>
</evidence>
<dbReference type="FunFam" id="2.120.10.90:FF:000005">
    <property type="entry name" value="DNA topoisomerase 4 subunit A"/>
    <property type="match status" value="1"/>
</dbReference>
<gene>
    <name evidence="9" type="primary">gyrA</name>
    <name evidence="12" type="ORF">DDZ44_10825</name>
</gene>
<dbReference type="GO" id="GO:0005524">
    <property type="term" value="F:ATP binding"/>
    <property type="evidence" value="ECO:0007669"/>
    <property type="project" value="UniProtKB-UniRule"/>
</dbReference>
<reference evidence="12 13" key="1">
    <citation type="journal article" date="2018" name="Nat. Biotechnol.">
        <title>A standardized bacterial taxonomy based on genome phylogeny substantially revises the tree of life.</title>
        <authorList>
            <person name="Parks D.H."/>
            <person name="Chuvochina M."/>
            <person name="Waite D.W."/>
            <person name="Rinke C."/>
            <person name="Skarshewski A."/>
            <person name="Chaumeil P.A."/>
            <person name="Hugenholtz P."/>
        </authorList>
    </citation>
    <scope>NUCLEOTIDE SEQUENCE [LARGE SCALE GENOMIC DNA]</scope>
    <source>
        <strain evidence="12">UBA10948</strain>
    </source>
</reference>
<dbReference type="InterPro" id="IPR005743">
    <property type="entry name" value="GyrA"/>
</dbReference>
<proteinExistence type="inferred from homology"/>
<comment type="similarity">
    <text evidence="2 9">Belongs to the type II topoisomerase GyrA/ParC subunit family.</text>
</comment>
<dbReference type="PROSITE" id="PS52040">
    <property type="entry name" value="TOPO_IIA"/>
    <property type="match status" value="1"/>
</dbReference>
<keyword evidence="9" id="KW-0963">Cytoplasm</keyword>
<dbReference type="PANTHER" id="PTHR43493:SF5">
    <property type="entry name" value="DNA GYRASE SUBUNIT A, CHLOROPLASTIC_MITOCHONDRIAL"/>
    <property type="match status" value="1"/>
</dbReference>
<dbReference type="GO" id="GO:0006261">
    <property type="term" value="P:DNA-templated DNA replication"/>
    <property type="evidence" value="ECO:0007669"/>
    <property type="project" value="UniProtKB-UniRule"/>
</dbReference>
<evidence type="ECO:0000313" key="12">
    <source>
        <dbReference type="EMBL" id="HBK54418.1"/>
    </source>
</evidence>
<dbReference type="SUPFAM" id="SSF101904">
    <property type="entry name" value="GyrA/ParC C-terminal domain-like"/>
    <property type="match status" value="1"/>
</dbReference>
<feature type="short sequence motif" description="GyrA-box" evidence="9">
    <location>
        <begin position="526"/>
        <end position="532"/>
    </location>
</feature>
<dbReference type="Proteomes" id="UP000263273">
    <property type="component" value="Unassembled WGS sequence"/>
</dbReference>
<protein>
    <recommendedName>
        <fullName evidence="9">DNA gyrase subunit A</fullName>
        <ecNumber evidence="9">5.6.2.2</ecNumber>
    </recommendedName>
</protein>
<dbReference type="GO" id="GO:0006265">
    <property type="term" value="P:DNA topological change"/>
    <property type="evidence" value="ECO:0007669"/>
    <property type="project" value="UniProtKB-UniRule"/>
</dbReference>
<dbReference type="InterPro" id="IPR002205">
    <property type="entry name" value="Topo_IIA_dom_A"/>
</dbReference>